<dbReference type="Proteomes" id="UP001304298">
    <property type="component" value="Unassembled WGS sequence"/>
</dbReference>
<evidence type="ECO:0000313" key="2">
    <source>
        <dbReference type="EMBL" id="MEA5364952.1"/>
    </source>
</evidence>
<organism evidence="2 3">
    <name type="scientific">Amycolatopsis heterodermiae</name>
    <dbReference type="NCBI Taxonomy" id="3110235"/>
    <lineage>
        <taxon>Bacteria</taxon>
        <taxon>Bacillati</taxon>
        <taxon>Actinomycetota</taxon>
        <taxon>Actinomycetes</taxon>
        <taxon>Pseudonocardiales</taxon>
        <taxon>Pseudonocardiaceae</taxon>
        <taxon>Amycolatopsis</taxon>
    </lineage>
</organism>
<protein>
    <submittedName>
        <fullName evidence="2">Uncharacterized protein</fullName>
    </submittedName>
</protein>
<gene>
    <name evidence="2" type="ORF">VA596_35840</name>
</gene>
<keyword evidence="3" id="KW-1185">Reference proteome</keyword>
<proteinExistence type="predicted"/>
<evidence type="ECO:0000313" key="3">
    <source>
        <dbReference type="Proteomes" id="UP001304298"/>
    </source>
</evidence>
<reference evidence="2 3" key="1">
    <citation type="submission" date="2023-12" db="EMBL/GenBank/DDBJ databases">
        <title>Amycolatopsis sp. V23-08.</title>
        <authorList>
            <person name="Somphong A."/>
        </authorList>
    </citation>
    <scope>NUCLEOTIDE SEQUENCE [LARGE SCALE GENOMIC DNA]</scope>
    <source>
        <strain evidence="2 3">V23-08</strain>
    </source>
</reference>
<accession>A0ABU5RF98</accession>
<sequence length="48" mass="5013">MRTSREERSKSDDGEPTPIFDAVANAARKGAGENTKPGKPAGEGKAAR</sequence>
<dbReference type="RefSeq" id="WP_323333110.1">
    <property type="nucleotide sequence ID" value="NZ_JAYFSI010000011.1"/>
</dbReference>
<comment type="caution">
    <text evidence="2">The sequence shown here is derived from an EMBL/GenBank/DDBJ whole genome shotgun (WGS) entry which is preliminary data.</text>
</comment>
<name>A0ABU5RF98_9PSEU</name>
<dbReference type="EMBL" id="JAYFSI010000011">
    <property type="protein sequence ID" value="MEA5364952.1"/>
    <property type="molecule type" value="Genomic_DNA"/>
</dbReference>
<evidence type="ECO:0000256" key="1">
    <source>
        <dbReference type="SAM" id="MobiDB-lite"/>
    </source>
</evidence>
<feature type="region of interest" description="Disordered" evidence="1">
    <location>
        <begin position="25"/>
        <end position="48"/>
    </location>
</feature>